<evidence type="ECO:0000313" key="4">
    <source>
        <dbReference type="Proteomes" id="UP001265700"/>
    </source>
</evidence>
<comment type="caution">
    <text evidence="3">The sequence shown here is derived from an EMBL/GenBank/DDBJ whole genome shotgun (WGS) entry which is preliminary data.</text>
</comment>
<name>A0ABU1WKG1_9BURK</name>
<dbReference type="Pfam" id="PF07331">
    <property type="entry name" value="TctB"/>
    <property type="match status" value="1"/>
</dbReference>
<evidence type="ECO:0000313" key="3">
    <source>
        <dbReference type="EMBL" id="MDR7149780.1"/>
    </source>
</evidence>
<feature type="transmembrane region" description="Helical" evidence="1">
    <location>
        <begin position="109"/>
        <end position="126"/>
    </location>
</feature>
<keyword evidence="1" id="KW-1133">Transmembrane helix</keyword>
<dbReference type="RefSeq" id="WP_310314387.1">
    <property type="nucleotide sequence ID" value="NZ_JAVDWU010000003.1"/>
</dbReference>
<feature type="transmembrane region" description="Helical" evidence="1">
    <location>
        <begin position="12"/>
        <end position="32"/>
    </location>
</feature>
<keyword evidence="1" id="KW-0472">Membrane</keyword>
<feature type="transmembrane region" description="Helical" evidence="1">
    <location>
        <begin position="133"/>
        <end position="155"/>
    </location>
</feature>
<feature type="transmembrane region" description="Helical" evidence="1">
    <location>
        <begin position="44"/>
        <end position="64"/>
    </location>
</feature>
<evidence type="ECO:0000259" key="2">
    <source>
        <dbReference type="Pfam" id="PF07331"/>
    </source>
</evidence>
<dbReference type="Proteomes" id="UP001265700">
    <property type="component" value="Unassembled WGS sequence"/>
</dbReference>
<keyword evidence="1" id="KW-0812">Transmembrane</keyword>
<keyword evidence="4" id="KW-1185">Reference proteome</keyword>
<organism evidence="3 4">
    <name type="scientific">Hydrogenophaga palleronii</name>
    <dbReference type="NCBI Taxonomy" id="65655"/>
    <lineage>
        <taxon>Bacteria</taxon>
        <taxon>Pseudomonadati</taxon>
        <taxon>Pseudomonadota</taxon>
        <taxon>Betaproteobacteria</taxon>
        <taxon>Burkholderiales</taxon>
        <taxon>Comamonadaceae</taxon>
        <taxon>Hydrogenophaga</taxon>
    </lineage>
</organism>
<gene>
    <name evidence="3" type="ORF">J2W49_001735</name>
</gene>
<feature type="domain" description="DUF1468" evidence="2">
    <location>
        <begin position="14"/>
        <end position="156"/>
    </location>
</feature>
<accession>A0ABU1WKG1</accession>
<feature type="transmembrane region" description="Helical" evidence="1">
    <location>
        <begin position="85"/>
        <end position="103"/>
    </location>
</feature>
<evidence type="ECO:0000256" key="1">
    <source>
        <dbReference type="SAM" id="Phobius"/>
    </source>
</evidence>
<sequence length="166" mass="18259">MHLQRSRLPGQIAFTVMLLMFSVFMLWTAYGISGFESLTSAGSFPMLATAVMVITGLVNVMQALRETPSPAQEGESLPRQFMRQLTPGVLIGFTLAIVAYMLALEWVGFLLSSYVFLVISMWLLGSRRIVLNLVVSALSLGAIYMIFQTVFSVVLPSGKLFAGWLP</sequence>
<protein>
    <submittedName>
        <fullName evidence="3">Tricarboxylic transport membrane protein</fullName>
    </submittedName>
</protein>
<proteinExistence type="predicted"/>
<dbReference type="EMBL" id="JAVDWU010000003">
    <property type="protein sequence ID" value="MDR7149780.1"/>
    <property type="molecule type" value="Genomic_DNA"/>
</dbReference>
<dbReference type="InterPro" id="IPR009936">
    <property type="entry name" value="DUF1468"/>
</dbReference>
<reference evidence="3 4" key="1">
    <citation type="submission" date="2023-07" db="EMBL/GenBank/DDBJ databases">
        <title>Sorghum-associated microbial communities from plants grown in Nebraska, USA.</title>
        <authorList>
            <person name="Schachtman D."/>
        </authorList>
    </citation>
    <scope>NUCLEOTIDE SEQUENCE [LARGE SCALE GENOMIC DNA]</scope>
    <source>
        <strain evidence="3 4">4249</strain>
    </source>
</reference>